<keyword evidence="3" id="KW-1185">Reference proteome</keyword>
<proteinExistence type="predicted"/>
<dbReference type="EMBL" id="CP050470">
    <property type="protein sequence ID" value="UTZ31734.1"/>
    <property type="molecule type" value="Genomic_DNA"/>
</dbReference>
<accession>A0ABY5ICF5</accession>
<keyword evidence="1" id="KW-0472">Membrane</keyword>
<evidence type="ECO:0000313" key="2">
    <source>
        <dbReference type="EMBL" id="UTZ31734.1"/>
    </source>
</evidence>
<gene>
    <name evidence="2" type="ORF">HB762_10180</name>
</gene>
<sequence>MPKYENPIKGYLSCPVCDAPSSVHQCGEGQLIATGEPPKNTRNVGLLYYRCPQCGNSPISKRTSEFVESKKVDNVTELKPLETAPVKVEVDNAEPLPVVGQSEEVNEVITENNDTKPLEAPPPQRTDYSTYKRIAAALFILLVLAFMLKKFVFNSKEQNGERVAA</sequence>
<keyword evidence="1" id="KW-1133">Transmembrane helix</keyword>
<name>A0ABY5ICF5_9VIBR</name>
<dbReference type="RefSeq" id="WP_255898223.1">
    <property type="nucleotide sequence ID" value="NZ_CP050470.1"/>
</dbReference>
<organism evidence="2 3">
    <name type="scientific">Vibrio campbellii</name>
    <dbReference type="NCBI Taxonomy" id="680"/>
    <lineage>
        <taxon>Bacteria</taxon>
        <taxon>Pseudomonadati</taxon>
        <taxon>Pseudomonadota</taxon>
        <taxon>Gammaproteobacteria</taxon>
        <taxon>Vibrionales</taxon>
        <taxon>Vibrionaceae</taxon>
        <taxon>Vibrio</taxon>
    </lineage>
</organism>
<dbReference type="Proteomes" id="UP001059912">
    <property type="component" value="Chromosome 1"/>
</dbReference>
<keyword evidence="1" id="KW-0812">Transmembrane</keyword>
<evidence type="ECO:0000313" key="3">
    <source>
        <dbReference type="Proteomes" id="UP001059912"/>
    </source>
</evidence>
<protein>
    <submittedName>
        <fullName evidence="2">Uncharacterized protein</fullName>
    </submittedName>
</protein>
<feature type="transmembrane region" description="Helical" evidence="1">
    <location>
        <begin position="134"/>
        <end position="153"/>
    </location>
</feature>
<reference evidence="2" key="1">
    <citation type="submission" date="2020-03" db="EMBL/GenBank/DDBJ databases">
        <title>Five strains of Vibrio campbellii isolated from Mariana Trench.</title>
        <authorList>
            <person name="Liang J."/>
            <person name="Zhang X.-H."/>
        </authorList>
    </citation>
    <scope>NUCLEOTIDE SEQUENCE</scope>
    <source>
        <strain evidence="2">LJC013</strain>
    </source>
</reference>
<evidence type="ECO:0000256" key="1">
    <source>
        <dbReference type="SAM" id="Phobius"/>
    </source>
</evidence>